<protein>
    <submittedName>
        <fullName evidence="2">Uncharacterized protein</fullName>
    </submittedName>
</protein>
<keyword evidence="1" id="KW-1185">Reference proteome</keyword>
<evidence type="ECO:0000313" key="2">
    <source>
        <dbReference type="WBParaSite" id="sdigi.contig273.g6934.t1"/>
    </source>
</evidence>
<reference evidence="2" key="1">
    <citation type="submission" date="2022-11" db="UniProtKB">
        <authorList>
            <consortium name="WormBaseParasite"/>
        </authorList>
    </citation>
    <scope>IDENTIFICATION</scope>
</reference>
<sequence>MINTERYNLLRLEESRDQAAEVDVQRFRADETNRIEIVVH</sequence>
<name>A0A915PUX6_9BILA</name>
<dbReference type="Proteomes" id="UP000887581">
    <property type="component" value="Unplaced"/>
</dbReference>
<evidence type="ECO:0000313" key="1">
    <source>
        <dbReference type="Proteomes" id="UP000887581"/>
    </source>
</evidence>
<organism evidence="1 2">
    <name type="scientific">Setaria digitata</name>
    <dbReference type="NCBI Taxonomy" id="48799"/>
    <lineage>
        <taxon>Eukaryota</taxon>
        <taxon>Metazoa</taxon>
        <taxon>Ecdysozoa</taxon>
        <taxon>Nematoda</taxon>
        <taxon>Chromadorea</taxon>
        <taxon>Rhabditida</taxon>
        <taxon>Spirurina</taxon>
        <taxon>Spiruromorpha</taxon>
        <taxon>Filarioidea</taxon>
        <taxon>Setariidae</taxon>
        <taxon>Setaria</taxon>
    </lineage>
</organism>
<accession>A0A915PUX6</accession>
<dbReference type="WBParaSite" id="sdigi.contig273.g6934.t1">
    <property type="protein sequence ID" value="sdigi.contig273.g6934.t1"/>
    <property type="gene ID" value="sdigi.contig273.g6934"/>
</dbReference>
<proteinExistence type="predicted"/>
<dbReference type="AlphaFoldDB" id="A0A915PUX6"/>